<dbReference type="Gene3D" id="3.30.830.10">
    <property type="entry name" value="Metalloenzyme, LuxS/M16 peptidase-like"/>
    <property type="match status" value="2"/>
</dbReference>
<name>A0A0S4N5G3_9BACT</name>
<dbReference type="GO" id="GO:0046872">
    <property type="term" value="F:metal ion binding"/>
    <property type="evidence" value="ECO:0007669"/>
    <property type="project" value="InterPro"/>
</dbReference>
<dbReference type="SUPFAM" id="SSF63411">
    <property type="entry name" value="LuxS/MPP-like metallohydrolase"/>
    <property type="match status" value="2"/>
</dbReference>
<evidence type="ECO:0000256" key="3">
    <source>
        <dbReference type="RuleBase" id="RU004447"/>
    </source>
</evidence>
<dbReference type="Proteomes" id="UP000320623">
    <property type="component" value="Unassembled WGS sequence"/>
</dbReference>
<feature type="domain" description="Peptidase M16 N-terminal" evidence="4">
    <location>
        <begin position="26"/>
        <end position="173"/>
    </location>
</feature>
<dbReference type="GO" id="GO:0004222">
    <property type="term" value="F:metalloendopeptidase activity"/>
    <property type="evidence" value="ECO:0007669"/>
    <property type="project" value="InterPro"/>
</dbReference>
<evidence type="ECO:0000259" key="5">
    <source>
        <dbReference type="Pfam" id="PF05193"/>
    </source>
</evidence>
<gene>
    <name evidence="6" type="ORF">JGI1_01209</name>
</gene>
<dbReference type="EMBL" id="FAOO01000007">
    <property type="protein sequence ID" value="CUU05265.1"/>
    <property type="molecule type" value="Genomic_DNA"/>
</dbReference>
<comment type="cofactor">
    <cofactor evidence="1">
        <name>Zn(2+)</name>
        <dbReference type="ChEBI" id="CHEBI:29105"/>
    </cofactor>
</comment>
<accession>A0A0S4N5G3</accession>
<evidence type="ECO:0000259" key="4">
    <source>
        <dbReference type="Pfam" id="PF00675"/>
    </source>
</evidence>
<dbReference type="FunFam" id="3.30.830.10:FF:000008">
    <property type="entry name" value="Mitochondrial-processing peptidase subunit beta"/>
    <property type="match status" value="1"/>
</dbReference>
<evidence type="ECO:0000313" key="6">
    <source>
        <dbReference type="EMBL" id="CUU05265.1"/>
    </source>
</evidence>
<organism evidence="6 7">
    <name type="scientific">Candidatus Thermokryptus mobilis</name>
    <dbReference type="NCBI Taxonomy" id="1643428"/>
    <lineage>
        <taxon>Bacteria</taxon>
        <taxon>Pseudomonadati</taxon>
        <taxon>Candidatus Kryptoniota</taxon>
        <taxon>Candidatus Thermokryptus</taxon>
    </lineage>
</organism>
<keyword evidence="7" id="KW-1185">Reference proteome</keyword>
<dbReference type="OrthoDB" id="9811314at2"/>
<proteinExistence type="inferred from homology"/>
<dbReference type="RefSeq" id="WP_140944954.1">
    <property type="nucleotide sequence ID" value="NZ_FAOO01000007.1"/>
</dbReference>
<dbReference type="PANTHER" id="PTHR11851">
    <property type="entry name" value="METALLOPROTEASE"/>
    <property type="match status" value="1"/>
</dbReference>
<reference evidence="7" key="1">
    <citation type="submission" date="2015-11" db="EMBL/GenBank/DDBJ databases">
        <authorList>
            <person name="Varghese N."/>
        </authorList>
    </citation>
    <scope>NUCLEOTIDE SEQUENCE [LARGE SCALE GENOMIC DNA]</scope>
</reference>
<comment type="similarity">
    <text evidence="2 3">Belongs to the peptidase M16 family.</text>
</comment>
<evidence type="ECO:0000256" key="1">
    <source>
        <dbReference type="ARBA" id="ARBA00001947"/>
    </source>
</evidence>
<dbReference type="InterPro" id="IPR007863">
    <property type="entry name" value="Peptidase_M16_C"/>
</dbReference>
<dbReference type="InterPro" id="IPR011765">
    <property type="entry name" value="Pept_M16_N"/>
</dbReference>
<dbReference type="InterPro" id="IPR050361">
    <property type="entry name" value="MPP/UQCRC_Complex"/>
</dbReference>
<dbReference type="Pfam" id="PF05193">
    <property type="entry name" value="Peptidase_M16_C"/>
    <property type="match status" value="1"/>
</dbReference>
<evidence type="ECO:0000313" key="7">
    <source>
        <dbReference type="Proteomes" id="UP000320623"/>
    </source>
</evidence>
<dbReference type="STRING" id="1643428.GCA_001442855_01182"/>
<sequence length="439" mass="50627">MIASKGDEKLDIVSLYNRTVLENGIRIVSESVPHVRSVSLGVWVDVGSRDENETDNGITHFIEHMVFKGTRKRSAQEIAEFVEDIGGYLNAFTTKEHTCFYVRILGEWLEKGVEVLADLVQNPTFEENEIEKEKLVVYEEINDTEDDLEEYIGDLLEYQLLYPHPLGFPIIGTRETVGSFTREKLFDHLNKFYTAENIVISAAGNLRHDDLVELVLRYFRDTRSKNGVYKTREAPKISNPKKYVIEKPSSQSHICMGVLTYGAKDERRDQVLLLNTLLGDGMSSRLFQNVREKYGLVYSIYSFYSMFNDSGIFGVYFASDEKNVDRTLDIIFREFRSIVENGISTEELKRAKAQVKSSILMGLESMSNRMQRLAQIELVYNGKYSEVEEVIERIEKVEPEDVQRLAQEILKEEKFTTVIINPSKNNLEKHHDNRSPKRN</sequence>
<dbReference type="GO" id="GO:0006508">
    <property type="term" value="P:proteolysis"/>
    <property type="evidence" value="ECO:0007669"/>
    <property type="project" value="InterPro"/>
</dbReference>
<dbReference type="InterPro" id="IPR011249">
    <property type="entry name" value="Metalloenz_LuxS/M16"/>
</dbReference>
<feature type="domain" description="Peptidase M16 C-terminal" evidence="5">
    <location>
        <begin position="179"/>
        <end position="354"/>
    </location>
</feature>
<dbReference type="AlphaFoldDB" id="A0A0S4N5G3"/>
<dbReference type="PANTHER" id="PTHR11851:SF49">
    <property type="entry name" value="MITOCHONDRIAL-PROCESSING PEPTIDASE SUBUNIT ALPHA"/>
    <property type="match status" value="1"/>
</dbReference>
<dbReference type="Pfam" id="PF00675">
    <property type="entry name" value="Peptidase_M16"/>
    <property type="match status" value="1"/>
</dbReference>
<dbReference type="InterPro" id="IPR001431">
    <property type="entry name" value="Pept_M16_Zn_BS"/>
</dbReference>
<evidence type="ECO:0000256" key="2">
    <source>
        <dbReference type="ARBA" id="ARBA00007261"/>
    </source>
</evidence>
<protein>
    <submittedName>
        <fullName evidence="6">Predicted Zn-dependent peptidase</fullName>
    </submittedName>
</protein>
<dbReference type="PROSITE" id="PS00143">
    <property type="entry name" value="INSULINASE"/>
    <property type="match status" value="1"/>
</dbReference>